<dbReference type="EMBL" id="JBJQND010000004">
    <property type="protein sequence ID" value="KAL3880130.1"/>
    <property type="molecule type" value="Genomic_DNA"/>
</dbReference>
<organism evidence="1 2">
    <name type="scientific">Sinanodonta woodiana</name>
    <name type="common">Chinese pond mussel</name>
    <name type="synonym">Anodonta woodiana</name>
    <dbReference type="NCBI Taxonomy" id="1069815"/>
    <lineage>
        <taxon>Eukaryota</taxon>
        <taxon>Metazoa</taxon>
        <taxon>Spiralia</taxon>
        <taxon>Lophotrochozoa</taxon>
        <taxon>Mollusca</taxon>
        <taxon>Bivalvia</taxon>
        <taxon>Autobranchia</taxon>
        <taxon>Heteroconchia</taxon>
        <taxon>Palaeoheterodonta</taxon>
        <taxon>Unionida</taxon>
        <taxon>Unionoidea</taxon>
        <taxon>Unionidae</taxon>
        <taxon>Unioninae</taxon>
        <taxon>Sinanodonta</taxon>
    </lineage>
</organism>
<dbReference type="AlphaFoldDB" id="A0ABD3X1R7"/>
<keyword evidence="2" id="KW-1185">Reference proteome</keyword>
<dbReference type="Proteomes" id="UP001634394">
    <property type="component" value="Unassembled WGS sequence"/>
</dbReference>
<feature type="non-terminal residue" evidence="1">
    <location>
        <position position="1"/>
    </location>
</feature>
<accession>A0ABD3X1R7</accession>
<sequence>YRSEPRHSCTAASSNDRLDAPECRAQVFDDSSCGFRSLVDDNTNLLFVYT</sequence>
<proteinExistence type="predicted"/>
<reference evidence="1 2" key="1">
    <citation type="submission" date="2024-11" db="EMBL/GenBank/DDBJ databases">
        <title>Chromosome-level genome assembly of the freshwater bivalve Anodonta woodiana.</title>
        <authorList>
            <person name="Chen X."/>
        </authorList>
    </citation>
    <scope>NUCLEOTIDE SEQUENCE [LARGE SCALE GENOMIC DNA]</scope>
    <source>
        <strain evidence="1">MN2024</strain>
        <tissue evidence="1">Gills</tissue>
    </source>
</reference>
<evidence type="ECO:0000313" key="1">
    <source>
        <dbReference type="EMBL" id="KAL3880130.1"/>
    </source>
</evidence>
<name>A0ABD3X1R7_SINWO</name>
<evidence type="ECO:0000313" key="2">
    <source>
        <dbReference type="Proteomes" id="UP001634394"/>
    </source>
</evidence>
<gene>
    <name evidence="1" type="ORF">ACJMK2_032398</name>
</gene>
<comment type="caution">
    <text evidence="1">The sequence shown here is derived from an EMBL/GenBank/DDBJ whole genome shotgun (WGS) entry which is preliminary data.</text>
</comment>
<protein>
    <submittedName>
        <fullName evidence="1">Uncharacterized protein</fullName>
    </submittedName>
</protein>